<comment type="subcellular location">
    <subcellularLocation>
        <location evidence="1">Cell membrane</location>
        <topology evidence="1">Multi-pass membrane protein</topology>
    </subcellularLocation>
</comment>
<feature type="transmembrane region" description="Helical" evidence="6">
    <location>
        <begin position="313"/>
        <end position="333"/>
    </location>
</feature>
<evidence type="ECO:0000256" key="4">
    <source>
        <dbReference type="ARBA" id="ARBA00022989"/>
    </source>
</evidence>
<evidence type="ECO:0000259" key="7">
    <source>
        <dbReference type="Pfam" id="PF03176"/>
    </source>
</evidence>
<feature type="transmembrane region" description="Helical" evidence="6">
    <location>
        <begin position="263"/>
        <end position="282"/>
    </location>
</feature>
<feature type="transmembrane region" description="Helical" evidence="6">
    <location>
        <begin position="345"/>
        <end position="367"/>
    </location>
</feature>
<dbReference type="PANTHER" id="PTHR33406">
    <property type="entry name" value="MEMBRANE PROTEIN MJ1562-RELATED"/>
    <property type="match status" value="1"/>
</dbReference>
<evidence type="ECO:0000313" key="8">
    <source>
        <dbReference type="EMBL" id="PJJ41064.1"/>
    </source>
</evidence>
<comment type="caution">
    <text evidence="8">The sequence shown here is derived from an EMBL/GenBank/DDBJ whole genome shotgun (WGS) entry which is preliminary data.</text>
</comment>
<keyword evidence="4 6" id="KW-1133">Transmembrane helix</keyword>
<keyword evidence="2" id="KW-1003">Cell membrane</keyword>
<feature type="transmembrane region" description="Helical" evidence="6">
    <location>
        <begin position="723"/>
        <end position="742"/>
    </location>
</feature>
<keyword evidence="3 6" id="KW-0812">Transmembrane</keyword>
<proteinExistence type="predicted"/>
<sequence>MNSSSPESKKRFFNVGLWVLLHIALMVAVVIAYPWKVDKNLYSIVPESEMTPEIHAAENELTARTSSRMMIFVGDSDFSVAKTAADRIGHTLLANKQIRSASWKVDASSMDEISKFFFDRRFSMQDPVILAMEDAEVADYFYNKALSRVFGAFPMTDLSRLEEDPYLLSQSAQDRMLSMTPMASSHLTLRDDMLTVQDSGRTYVFINAELSKDASAFASGDHILGILDDTIEELQEEFPNLRVEKSGVPFHSYSSSKQAQVEIGWISGISTAAVLLLLLLVFRSAVPIVTTLSSIAVAILAAMGATLATFHEIHVFTFIFGTSVIGVSIDYALHHFADKEAQVKSMLLGFMTTELSYIALMIVDFPILRQMAFFSMVGLASALLSVLLVFPFVSERLRNEQKFSLKVAQVILAGYSKLERIPKIARYIIFVMAAGALIPGIVQLNVQTDIRSMYTVAPELGASEMKVAKWMNSGIAPTYFIVSGNSVEEVLQKEETLTEKLREAERDSLLKSHLAFSEFSPSSAKRTALDSLLSRALPLRYKDLCKQLKIHPVKNPGKTLFAAVEMDENTAEFEDLPEQLSSVRDMLWIGEISGKYYSAVLPMHASEMFNPKDYADPSNGIYAVNKIQEVNAALTELSLTALSLVAFAYFAVCFILSFVFSWRNSLRIVRAPVLGCFFTLSMFGYLQIPVNFFAITGLILVLGIGIDYALFFKDAQNHADSTALAVMLSAATTLISFGTLSLSGFAPVSVLGLAVLLGISACFLLSPFTRD</sequence>
<dbReference type="InterPro" id="IPR004869">
    <property type="entry name" value="MMPL_dom"/>
</dbReference>
<feature type="transmembrane region" description="Helical" evidence="6">
    <location>
        <begin position="637"/>
        <end position="661"/>
    </location>
</feature>
<keyword evidence="5 6" id="KW-0472">Membrane</keyword>
<feature type="transmembrane region" description="Helical" evidence="6">
    <location>
        <begin position="289"/>
        <end position="307"/>
    </location>
</feature>
<evidence type="ECO:0000256" key="2">
    <source>
        <dbReference type="ARBA" id="ARBA00022475"/>
    </source>
</evidence>
<dbReference type="EMBL" id="PGEX01000001">
    <property type="protein sequence ID" value="PJJ41064.1"/>
    <property type="molecule type" value="Genomic_DNA"/>
</dbReference>
<name>A0A2M9A5R5_9BACT</name>
<keyword evidence="9" id="KW-1185">Reference proteome</keyword>
<dbReference type="OrthoDB" id="9780358at2"/>
<feature type="transmembrane region" description="Helical" evidence="6">
    <location>
        <begin position="373"/>
        <end position="393"/>
    </location>
</feature>
<feature type="transmembrane region" description="Helical" evidence="6">
    <location>
        <begin position="692"/>
        <end position="711"/>
    </location>
</feature>
<evidence type="ECO:0000256" key="1">
    <source>
        <dbReference type="ARBA" id="ARBA00004651"/>
    </source>
</evidence>
<dbReference type="AlphaFoldDB" id="A0A2M9A5R5"/>
<evidence type="ECO:0000256" key="3">
    <source>
        <dbReference type="ARBA" id="ARBA00022692"/>
    </source>
</evidence>
<dbReference type="SUPFAM" id="SSF82866">
    <property type="entry name" value="Multidrug efflux transporter AcrB transmembrane domain"/>
    <property type="match status" value="2"/>
</dbReference>
<feature type="transmembrane region" description="Helical" evidence="6">
    <location>
        <begin position="668"/>
        <end position="686"/>
    </location>
</feature>
<gene>
    <name evidence="8" type="ORF">BGX16_1019</name>
</gene>
<feature type="domain" description="Membrane transport protein MMPL" evidence="7">
    <location>
        <begin position="190"/>
        <end position="333"/>
    </location>
</feature>
<evidence type="ECO:0000256" key="6">
    <source>
        <dbReference type="SAM" id="Phobius"/>
    </source>
</evidence>
<dbReference type="RefSeq" id="WP_100425074.1">
    <property type="nucleotide sequence ID" value="NZ_PGEX01000001.1"/>
</dbReference>
<dbReference type="GO" id="GO:0005886">
    <property type="term" value="C:plasma membrane"/>
    <property type="evidence" value="ECO:0007669"/>
    <property type="project" value="UniProtKB-SubCell"/>
</dbReference>
<feature type="transmembrane region" description="Helical" evidence="6">
    <location>
        <begin position="12"/>
        <end position="35"/>
    </location>
</feature>
<dbReference type="PANTHER" id="PTHR33406:SF13">
    <property type="entry name" value="MEMBRANE PROTEIN YDFJ"/>
    <property type="match status" value="1"/>
</dbReference>
<dbReference type="Proteomes" id="UP000231134">
    <property type="component" value="Unassembled WGS sequence"/>
</dbReference>
<dbReference type="Pfam" id="PF03176">
    <property type="entry name" value="MMPL"/>
    <property type="match status" value="1"/>
</dbReference>
<feature type="transmembrane region" description="Helical" evidence="6">
    <location>
        <begin position="748"/>
        <end position="768"/>
    </location>
</feature>
<organism evidence="8 9">
    <name type="scientific">Hallerella succinigenes</name>
    <dbReference type="NCBI Taxonomy" id="1896222"/>
    <lineage>
        <taxon>Bacteria</taxon>
        <taxon>Pseudomonadati</taxon>
        <taxon>Fibrobacterota</taxon>
        <taxon>Fibrobacteria</taxon>
        <taxon>Fibrobacterales</taxon>
        <taxon>Fibrobacteraceae</taxon>
        <taxon>Hallerella</taxon>
    </lineage>
</organism>
<evidence type="ECO:0000313" key="9">
    <source>
        <dbReference type="Proteomes" id="UP000231134"/>
    </source>
</evidence>
<reference evidence="8 9" key="1">
    <citation type="submission" date="2017-11" db="EMBL/GenBank/DDBJ databases">
        <title>Animal gut microbial communities from fecal samples from Wisconsin, USA.</title>
        <authorList>
            <person name="Neumann A."/>
        </authorList>
    </citation>
    <scope>NUCLEOTIDE SEQUENCE [LARGE SCALE GENOMIC DNA]</scope>
    <source>
        <strain evidence="8 9">UWS3</strain>
    </source>
</reference>
<accession>A0A2M9A5R5</accession>
<dbReference type="InterPro" id="IPR050545">
    <property type="entry name" value="Mycobact_MmpL"/>
</dbReference>
<evidence type="ECO:0000256" key="5">
    <source>
        <dbReference type="ARBA" id="ARBA00023136"/>
    </source>
</evidence>
<protein>
    <submittedName>
        <fullName evidence="8">Putative exporter</fullName>
    </submittedName>
</protein>
<dbReference type="Gene3D" id="1.20.1640.10">
    <property type="entry name" value="Multidrug efflux transporter AcrB transmembrane domain"/>
    <property type="match status" value="2"/>
</dbReference>
<feature type="transmembrane region" description="Helical" evidence="6">
    <location>
        <begin position="424"/>
        <end position="442"/>
    </location>
</feature>